<name>A0A6J5KZ04_9CAUD</name>
<accession>A0A6J5KZ04</accession>
<proteinExistence type="predicted"/>
<reference evidence="1" key="1">
    <citation type="submission" date="2020-04" db="EMBL/GenBank/DDBJ databases">
        <authorList>
            <person name="Chiriac C."/>
            <person name="Salcher M."/>
            <person name="Ghai R."/>
            <person name="Kavagutti S V."/>
        </authorList>
    </citation>
    <scope>NUCLEOTIDE SEQUENCE</scope>
</reference>
<gene>
    <name evidence="2" type="ORF">UFOVP181_61</name>
    <name evidence="1" type="ORF">UFOVP57_101</name>
</gene>
<protein>
    <submittedName>
        <fullName evidence="1">Uncharacterized protein</fullName>
    </submittedName>
</protein>
<organism evidence="1">
    <name type="scientific">uncultured Caudovirales phage</name>
    <dbReference type="NCBI Taxonomy" id="2100421"/>
    <lineage>
        <taxon>Viruses</taxon>
        <taxon>Duplodnaviria</taxon>
        <taxon>Heunggongvirae</taxon>
        <taxon>Uroviricota</taxon>
        <taxon>Caudoviricetes</taxon>
        <taxon>Peduoviridae</taxon>
        <taxon>Maltschvirus</taxon>
        <taxon>Maltschvirus maltsch</taxon>
    </lineage>
</organism>
<evidence type="ECO:0000313" key="1">
    <source>
        <dbReference type="EMBL" id="CAB4125340.1"/>
    </source>
</evidence>
<dbReference type="EMBL" id="LR798231">
    <property type="protein sequence ID" value="CAB5208535.1"/>
    <property type="molecule type" value="Genomic_DNA"/>
</dbReference>
<dbReference type="EMBL" id="LR796187">
    <property type="protein sequence ID" value="CAB4125340.1"/>
    <property type="molecule type" value="Genomic_DNA"/>
</dbReference>
<evidence type="ECO:0000313" key="2">
    <source>
        <dbReference type="EMBL" id="CAB5208535.1"/>
    </source>
</evidence>
<sequence>MRNNKLQPVKRGDTWNFVFAWKNNNSPTNLTGCTARTQIRTKKTGELMCQATTDDFITIDGTAGLVTVSYPPTITSGIDPGTYETDIEITFPITDQVQSSGTLQIEVDEDITR</sequence>